<feature type="compositionally biased region" description="Polar residues" evidence="3">
    <location>
        <begin position="57"/>
        <end position="74"/>
    </location>
</feature>
<dbReference type="AlphaFoldDB" id="A0A9P7Z1B6"/>
<feature type="compositionally biased region" description="Basic and acidic residues" evidence="3">
    <location>
        <begin position="697"/>
        <end position="708"/>
    </location>
</feature>
<dbReference type="OrthoDB" id="196165at2759"/>
<feature type="compositionally biased region" description="Basic and acidic residues" evidence="3">
    <location>
        <begin position="601"/>
        <end position="611"/>
    </location>
</feature>
<evidence type="ECO:0000259" key="4">
    <source>
        <dbReference type="PROSITE" id="PS50002"/>
    </source>
</evidence>
<feature type="region of interest" description="Disordered" evidence="3">
    <location>
        <begin position="496"/>
        <end position="932"/>
    </location>
</feature>
<feature type="compositionally biased region" description="Acidic residues" evidence="3">
    <location>
        <begin position="504"/>
        <end position="521"/>
    </location>
</feature>
<dbReference type="PROSITE" id="PS50002">
    <property type="entry name" value="SH3"/>
    <property type="match status" value="1"/>
</dbReference>
<evidence type="ECO:0000313" key="5">
    <source>
        <dbReference type="EMBL" id="KAG9243287.1"/>
    </source>
</evidence>
<dbReference type="SMART" id="SM00326">
    <property type="entry name" value="SH3"/>
    <property type="match status" value="1"/>
</dbReference>
<feature type="domain" description="SH3" evidence="4">
    <location>
        <begin position="391"/>
        <end position="452"/>
    </location>
</feature>
<dbReference type="InterPro" id="IPR053039">
    <property type="entry name" value="Polarity_Bud-Selection_Reg"/>
</dbReference>
<reference evidence="5" key="1">
    <citation type="journal article" date="2021" name="IMA Fungus">
        <title>Genomic characterization of three marine fungi, including Emericellopsis atlantica sp. nov. with signatures of a generalist lifestyle and marine biomass degradation.</title>
        <authorList>
            <person name="Hagestad O.C."/>
            <person name="Hou L."/>
            <person name="Andersen J.H."/>
            <person name="Hansen E.H."/>
            <person name="Altermark B."/>
            <person name="Li C."/>
            <person name="Kuhnert E."/>
            <person name="Cox R.J."/>
            <person name="Crous P.W."/>
            <person name="Spatafora J.W."/>
            <person name="Lail K."/>
            <person name="Amirebrahimi M."/>
            <person name="Lipzen A."/>
            <person name="Pangilinan J."/>
            <person name="Andreopoulos W."/>
            <person name="Hayes R.D."/>
            <person name="Ng V."/>
            <person name="Grigoriev I.V."/>
            <person name="Jackson S.A."/>
            <person name="Sutton T.D.S."/>
            <person name="Dobson A.D.W."/>
            <person name="Rama T."/>
        </authorList>
    </citation>
    <scope>NUCLEOTIDE SEQUENCE</scope>
    <source>
        <strain evidence="5">TRa3180A</strain>
    </source>
</reference>
<feature type="compositionally biased region" description="Basic and acidic residues" evidence="3">
    <location>
        <begin position="549"/>
        <end position="589"/>
    </location>
</feature>
<dbReference type="PANTHER" id="PTHR47775">
    <property type="entry name" value="BUD SITE SELECTION PROTEIN 14"/>
    <property type="match status" value="1"/>
</dbReference>
<proteinExistence type="predicted"/>
<feature type="compositionally biased region" description="Basic and acidic residues" evidence="3">
    <location>
        <begin position="251"/>
        <end position="261"/>
    </location>
</feature>
<dbReference type="FunFam" id="2.30.30.40:FF:000035">
    <property type="entry name" value="SH3 domain containing protein"/>
    <property type="match status" value="1"/>
</dbReference>
<feature type="compositionally biased region" description="Acidic residues" evidence="3">
    <location>
        <begin position="863"/>
        <end position="872"/>
    </location>
</feature>
<accession>A0A9P7Z1B6</accession>
<dbReference type="SUPFAM" id="SSF50044">
    <property type="entry name" value="SH3-domain"/>
    <property type="match status" value="1"/>
</dbReference>
<dbReference type="GO" id="GO:0051286">
    <property type="term" value="C:cell tip"/>
    <property type="evidence" value="ECO:0007669"/>
    <property type="project" value="TreeGrafter"/>
</dbReference>
<sequence>MTRPEIIRADSIDLQDHDAPSAKDHTRQLVHPRPLGDGPPAPHQAEALREAAADVQQPKSPRLSSDWSGQQQFGYDSELKSDTLANANLRRQDDLAVAQNGGLTGSIAEDADMADAEGDDGIDDDMMDNISSSPSIDDGGYLLPQQRPQRVTPFARAKSPDIQSTPVSQACSESSSSFQETPDRQPLQPRREDVVEEVVSVEQVLKYHHLPGEYPDSDDDNASQYNSDHQDQIISPDPLQNSEPAQSYDDDASHYDSEYQDRTMSPLPLENGEPTESYDDDVSHYDSDSQDGTAPPVPLQGGEPTESYDEYYDLEDSAEMELLLDLELNDDGNFSDIDKAKSLHDGSAMLRVPYESSEDEDDDDYEFPTVPIDRFTDSGWGGECLQELEDIDFEFVYALHTFVATVEGQANATKGDTMVLLDDSNSYWWLVRVVKDSSIGYLPAEHIETPTERLARLNKHRNIDLTSAMLGDQGEKTKNPLKKVIRRRNAKTVTFAPPTYVEASDVDYSTDEEDGEGEGLDLSERQEQAAAQEEQQRPDEDEITATEPLKMKSDVREVKPDSMDSERTTSSDMKRDSDDVYDGKLENSKSRNGTVRNTDSFFRDDSVETRKITLTPNLLRDDSSTSTRASGDSKEFQKRPSFEKLEKDSPDKDKRATKEKKDKERKDKEKKPGMLSGLFKRKDKKTKLGSLDEDDESLGKRSTDKDRGSSPAPSKDSEEAATYVTNLEDVSAQEVQRSPSKLQKSPRSDMSPVRKLEQMPTRSIDAPQDIVTQQTPAPERPLPATSLPAPSMRLVEPDNGSEETLKQPVQNPNDTPGPTPVLAAPKESKPAGIISKSPLAINTNGSESKPVRVTQAKSRAVMDDFDTSEDDSPVEKVYRAPSKQNQRPIPGSFPESYIGTPQVERPNVLEKSNQVEDRLSESPVEVSPITPPQSYLPSLMVENLNRENVPSPVSSPSPDIIDGEEARENKSIATASTSTATWSDAHLRTFFDDDSDIKDLLVVVYDKSGVVPAGPDHPITGNLFREENAKLADITTSG</sequence>
<dbReference type="InterPro" id="IPR001452">
    <property type="entry name" value="SH3_domain"/>
</dbReference>
<protein>
    <recommendedName>
        <fullName evidence="4">SH3 domain-containing protein</fullName>
    </recommendedName>
</protein>
<dbReference type="Gene3D" id="2.30.30.40">
    <property type="entry name" value="SH3 Domains"/>
    <property type="match status" value="1"/>
</dbReference>
<gene>
    <name evidence="5" type="ORF">BJ878DRAFT_125483</name>
</gene>
<organism evidence="5 6">
    <name type="scientific">Calycina marina</name>
    <dbReference type="NCBI Taxonomy" id="1763456"/>
    <lineage>
        <taxon>Eukaryota</taxon>
        <taxon>Fungi</taxon>
        <taxon>Dikarya</taxon>
        <taxon>Ascomycota</taxon>
        <taxon>Pezizomycotina</taxon>
        <taxon>Leotiomycetes</taxon>
        <taxon>Helotiales</taxon>
        <taxon>Pezizellaceae</taxon>
        <taxon>Calycina</taxon>
    </lineage>
</organism>
<dbReference type="GO" id="GO:0030950">
    <property type="term" value="P:establishment or maintenance of actin cytoskeleton polarity"/>
    <property type="evidence" value="ECO:0007669"/>
    <property type="project" value="TreeGrafter"/>
</dbReference>
<evidence type="ECO:0000256" key="1">
    <source>
        <dbReference type="ARBA" id="ARBA00022443"/>
    </source>
</evidence>
<feature type="compositionally biased region" description="Polar residues" evidence="3">
    <location>
        <begin position="590"/>
        <end position="600"/>
    </location>
</feature>
<name>A0A9P7Z1B6_9HELO</name>
<dbReference type="Proteomes" id="UP000887226">
    <property type="component" value="Unassembled WGS sequence"/>
</dbReference>
<dbReference type="GO" id="GO:0008104">
    <property type="term" value="P:intracellular protein localization"/>
    <property type="evidence" value="ECO:0007669"/>
    <property type="project" value="TreeGrafter"/>
</dbReference>
<feature type="compositionally biased region" description="Low complexity" evidence="3">
    <location>
        <begin position="128"/>
        <end position="140"/>
    </location>
</feature>
<feature type="region of interest" description="Disordered" evidence="3">
    <location>
        <begin position="1"/>
        <end position="74"/>
    </location>
</feature>
<evidence type="ECO:0000256" key="3">
    <source>
        <dbReference type="SAM" id="MobiDB-lite"/>
    </source>
</evidence>
<dbReference type="InterPro" id="IPR036028">
    <property type="entry name" value="SH3-like_dom_sf"/>
</dbReference>
<dbReference type="EMBL" id="MU253990">
    <property type="protein sequence ID" value="KAG9243287.1"/>
    <property type="molecule type" value="Genomic_DNA"/>
</dbReference>
<feature type="compositionally biased region" description="Polar residues" evidence="3">
    <location>
        <begin position="807"/>
        <end position="816"/>
    </location>
</feature>
<dbReference type="GO" id="GO:0015630">
    <property type="term" value="C:microtubule cytoskeleton"/>
    <property type="evidence" value="ECO:0007669"/>
    <property type="project" value="TreeGrafter"/>
</dbReference>
<feature type="compositionally biased region" description="Acidic residues" evidence="3">
    <location>
        <begin position="109"/>
        <end position="127"/>
    </location>
</feature>
<evidence type="ECO:0000256" key="2">
    <source>
        <dbReference type="PROSITE-ProRule" id="PRU00192"/>
    </source>
</evidence>
<evidence type="ECO:0000313" key="6">
    <source>
        <dbReference type="Proteomes" id="UP000887226"/>
    </source>
</evidence>
<keyword evidence="1 2" id="KW-0728">SH3 domain</keyword>
<feature type="compositionally biased region" description="Basic and acidic residues" evidence="3">
    <location>
        <begin position="631"/>
        <end position="672"/>
    </location>
</feature>
<dbReference type="PANTHER" id="PTHR47775:SF1">
    <property type="entry name" value="BUD SITE SELECTION PROTEIN 14"/>
    <property type="match status" value="1"/>
</dbReference>
<feature type="compositionally biased region" description="Polar residues" evidence="3">
    <location>
        <begin position="733"/>
        <end position="745"/>
    </location>
</feature>
<comment type="caution">
    <text evidence="5">The sequence shown here is derived from an EMBL/GenBank/DDBJ whole genome shotgun (WGS) entry which is preliminary data.</text>
</comment>
<feature type="compositionally biased region" description="Polar residues" evidence="3">
    <location>
        <begin position="161"/>
        <end position="171"/>
    </location>
</feature>
<feature type="region of interest" description="Disordered" evidence="3">
    <location>
        <begin position="101"/>
        <end position="307"/>
    </location>
</feature>
<feature type="compositionally biased region" description="Basic and acidic residues" evidence="3">
    <location>
        <begin position="1"/>
        <end position="27"/>
    </location>
</feature>
<keyword evidence="6" id="KW-1185">Reference proteome</keyword>